<feature type="binding site" evidence="4">
    <location>
        <position position="109"/>
    </location>
    <ligand>
        <name>substrate</name>
    </ligand>
</feature>
<keyword evidence="3 4" id="KW-0413">Isomerase</keyword>
<dbReference type="Pfam" id="PF01416">
    <property type="entry name" value="PseudoU_synth_1"/>
    <property type="match status" value="2"/>
</dbReference>
<comment type="subunit">
    <text evidence="4">Homodimer.</text>
</comment>
<dbReference type="PIRSF" id="PIRSF001430">
    <property type="entry name" value="tRNA_psdUrid_synth"/>
    <property type="match status" value="1"/>
</dbReference>
<dbReference type="SUPFAM" id="SSF55120">
    <property type="entry name" value="Pseudouridine synthase"/>
    <property type="match status" value="1"/>
</dbReference>
<evidence type="ECO:0000313" key="8">
    <source>
        <dbReference type="Proteomes" id="UP001500298"/>
    </source>
</evidence>
<dbReference type="InterPro" id="IPR001406">
    <property type="entry name" value="PsdUridine_synth_TruA"/>
</dbReference>
<dbReference type="HAMAP" id="MF_00171">
    <property type="entry name" value="TruA"/>
    <property type="match status" value="1"/>
</dbReference>
<comment type="catalytic activity">
    <reaction evidence="4 5">
        <text>uridine(38/39/40) in tRNA = pseudouridine(38/39/40) in tRNA</text>
        <dbReference type="Rhea" id="RHEA:22376"/>
        <dbReference type="Rhea" id="RHEA-COMP:10085"/>
        <dbReference type="Rhea" id="RHEA-COMP:10087"/>
        <dbReference type="ChEBI" id="CHEBI:65314"/>
        <dbReference type="ChEBI" id="CHEBI:65315"/>
        <dbReference type="EC" id="5.4.99.12"/>
    </reaction>
</comment>
<gene>
    <name evidence="7" type="primary">truA_1</name>
    <name evidence="4" type="synonym">truA</name>
    <name evidence="7" type="ORF">GCM10023331_18930</name>
</gene>
<accession>A0ABP9D9C1</accession>
<evidence type="ECO:0000256" key="2">
    <source>
        <dbReference type="ARBA" id="ARBA00022694"/>
    </source>
</evidence>
<dbReference type="InterPro" id="IPR020094">
    <property type="entry name" value="TruA/RsuA/RluB/E/F_N"/>
</dbReference>
<comment type="caution">
    <text evidence="7">The sequence shown here is derived from an EMBL/GenBank/DDBJ whole genome shotgun (WGS) entry which is preliminary data.</text>
</comment>
<keyword evidence="8" id="KW-1185">Reference proteome</keyword>
<sequence length="251" mass="28844">MRYFAEVAYHGKAYHGWQVQPNAITVQEVINDVFSKLLRTPIQVTGSGRTDSGVHCFQQYAHFDYEGTLDSKQFLHKANAFLPKDILIRNLYAVTAEAHARFDAISRAYVYKITLRKDPFAQGLEHFLPWTPDLKTLNETSALLLNHIDYTAFSKLHSEVYTHNCDIMGAYWEQKGDKLFFHVKANRFLRGMVRIMTGNLLQVGLGKMTQEQFIQTLETGNRKAAARYLVPGHGLYLNEVIYPEEIFVHNV</sequence>
<dbReference type="Proteomes" id="UP001500298">
    <property type="component" value="Unassembled WGS sequence"/>
</dbReference>
<dbReference type="Gene3D" id="3.30.70.660">
    <property type="entry name" value="Pseudouridine synthase I, catalytic domain, C-terminal subdomain"/>
    <property type="match status" value="1"/>
</dbReference>
<dbReference type="InterPro" id="IPR020103">
    <property type="entry name" value="PsdUridine_synth_cat_dom_sf"/>
</dbReference>
<dbReference type="Gene3D" id="3.30.70.580">
    <property type="entry name" value="Pseudouridine synthase I, catalytic domain, N-terminal subdomain"/>
    <property type="match status" value="1"/>
</dbReference>
<dbReference type="EMBL" id="BAABJX010000029">
    <property type="protein sequence ID" value="GAA4833934.1"/>
    <property type="molecule type" value="Genomic_DNA"/>
</dbReference>
<feature type="domain" description="Pseudouridine synthase I TruA alpha/beta" evidence="6">
    <location>
        <begin position="7"/>
        <end position="103"/>
    </location>
</feature>
<comment type="similarity">
    <text evidence="1 4 5">Belongs to the tRNA pseudouridine synthase TruA family.</text>
</comment>
<comment type="caution">
    <text evidence="4">Lacks conserved residue(s) required for the propagation of feature annotation.</text>
</comment>
<evidence type="ECO:0000256" key="4">
    <source>
        <dbReference type="HAMAP-Rule" id="MF_00171"/>
    </source>
</evidence>
<dbReference type="CDD" id="cd02570">
    <property type="entry name" value="PseudoU_synth_EcTruA"/>
    <property type="match status" value="1"/>
</dbReference>
<evidence type="ECO:0000256" key="3">
    <source>
        <dbReference type="ARBA" id="ARBA00023235"/>
    </source>
</evidence>
<evidence type="ECO:0000313" key="7">
    <source>
        <dbReference type="EMBL" id="GAA4833934.1"/>
    </source>
</evidence>
<dbReference type="PANTHER" id="PTHR11142">
    <property type="entry name" value="PSEUDOURIDYLATE SYNTHASE"/>
    <property type="match status" value="1"/>
</dbReference>
<organism evidence="7 8">
    <name type="scientific">Algivirga pacifica</name>
    <dbReference type="NCBI Taxonomy" id="1162670"/>
    <lineage>
        <taxon>Bacteria</taxon>
        <taxon>Pseudomonadati</taxon>
        <taxon>Bacteroidota</taxon>
        <taxon>Cytophagia</taxon>
        <taxon>Cytophagales</taxon>
        <taxon>Flammeovirgaceae</taxon>
        <taxon>Algivirga</taxon>
    </lineage>
</organism>
<keyword evidence="2 4" id="KW-0819">tRNA processing</keyword>
<proteinExistence type="inferred from homology"/>
<dbReference type="PANTHER" id="PTHR11142:SF0">
    <property type="entry name" value="TRNA PSEUDOURIDINE SYNTHASE-LIKE 1"/>
    <property type="match status" value="1"/>
</dbReference>
<dbReference type="InterPro" id="IPR020097">
    <property type="entry name" value="PsdUridine_synth_TruA_a/b_dom"/>
</dbReference>
<feature type="domain" description="Pseudouridine synthase I TruA alpha/beta" evidence="6">
    <location>
        <begin position="149"/>
        <end position="243"/>
    </location>
</feature>
<dbReference type="RefSeq" id="WP_345371252.1">
    <property type="nucleotide sequence ID" value="NZ_BAABJX010000029.1"/>
</dbReference>
<protein>
    <recommendedName>
        <fullName evidence="4">tRNA pseudouridine synthase A</fullName>
        <ecNumber evidence="4">5.4.99.12</ecNumber>
    </recommendedName>
    <alternativeName>
        <fullName evidence="4">tRNA pseudouridine(38-40) synthase</fullName>
    </alternativeName>
    <alternativeName>
        <fullName evidence="4">tRNA pseudouridylate synthase I</fullName>
    </alternativeName>
    <alternativeName>
        <fullName evidence="4">tRNA-uridine isomerase I</fullName>
    </alternativeName>
</protein>
<evidence type="ECO:0000259" key="6">
    <source>
        <dbReference type="Pfam" id="PF01416"/>
    </source>
</evidence>
<dbReference type="InterPro" id="IPR020095">
    <property type="entry name" value="PsdUridine_synth_TruA_C"/>
</dbReference>
<reference evidence="8" key="1">
    <citation type="journal article" date="2019" name="Int. J. Syst. Evol. Microbiol.">
        <title>The Global Catalogue of Microorganisms (GCM) 10K type strain sequencing project: providing services to taxonomists for standard genome sequencing and annotation.</title>
        <authorList>
            <consortium name="The Broad Institute Genomics Platform"/>
            <consortium name="The Broad Institute Genome Sequencing Center for Infectious Disease"/>
            <person name="Wu L."/>
            <person name="Ma J."/>
        </authorList>
    </citation>
    <scope>NUCLEOTIDE SEQUENCE [LARGE SCALE GENOMIC DNA]</scope>
    <source>
        <strain evidence="8">JCM 18326</strain>
    </source>
</reference>
<evidence type="ECO:0000256" key="5">
    <source>
        <dbReference type="RuleBase" id="RU003792"/>
    </source>
</evidence>
<dbReference type="EC" id="5.4.99.12" evidence="4"/>
<comment type="function">
    <text evidence="4">Formation of pseudouridine at positions 38, 39 and 40 in the anticodon stem and loop of transfer RNAs.</text>
</comment>
<evidence type="ECO:0000256" key="1">
    <source>
        <dbReference type="ARBA" id="ARBA00009375"/>
    </source>
</evidence>
<feature type="active site" description="Nucleophile" evidence="4">
    <location>
        <position position="51"/>
    </location>
</feature>
<name>A0ABP9D9C1_9BACT</name>